<evidence type="ECO:0000256" key="9">
    <source>
        <dbReference type="ARBA" id="ARBA00023136"/>
    </source>
</evidence>
<dbReference type="PANTHER" id="PTHR15184">
    <property type="entry name" value="ATP SYNTHASE"/>
    <property type="match status" value="1"/>
</dbReference>
<keyword evidence="18" id="KW-1185">Reference proteome</keyword>
<dbReference type="GO" id="GO:0042776">
    <property type="term" value="P:proton motive force-driven mitochondrial ATP synthesis"/>
    <property type="evidence" value="ECO:0007669"/>
    <property type="project" value="TreeGrafter"/>
</dbReference>
<reference evidence="17" key="1">
    <citation type="submission" date="2025-08" db="UniProtKB">
        <authorList>
            <consortium name="Ensembl"/>
        </authorList>
    </citation>
    <scope>IDENTIFICATION</scope>
</reference>
<feature type="domain" description="AAA+ ATPase" evidence="16">
    <location>
        <begin position="199"/>
        <end position="469"/>
    </location>
</feature>
<evidence type="ECO:0000256" key="8">
    <source>
        <dbReference type="ARBA" id="ARBA00023065"/>
    </source>
</evidence>
<evidence type="ECO:0000313" key="18">
    <source>
        <dbReference type="Proteomes" id="UP000694404"/>
    </source>
</evidence>
<dbReference type="Pfam" id="PF22919">
    <property type="entry name" value="ATP-synt_VA_C"/>
    <property type="match status" value="1"/>
</dbReference>
<evidence type="ECO:0000256" key="11">
    <source>
        <dbReference type="ARBA" id="ARBA00023310"/>
    </source>
</evidence>
<comment type="subunit">
    <text evidence="14">F-type ATPases have 2 components, CF(1) - the catalytic core - and CF(0) - the membrane proton channel. CF(1) and CF(0) have multiple subunits.</text>
</comment>
<dbReference type="PROSITE" id="PS00152">
    <property type="entry name" value="ATPASE_ALPHA_BETA"/>
    <property type="match status" value="1"/>
</dbReference>
<keyword evidence="8" id="KW-0406">Ion transport</keyword>
<dbReference type="GeneTree" id="ENSGT00550000074800"/>
<evidence type="ECO:0000259" key="16">
    <source>
        <dbReference type="SMART" id="SM00382"/>
    </source>
</evidence>
<keyword evidence="9" id="KW-0472">Membrane</keyword>
<dbReference type="InterPro" id="IPR055190">
    <property type="entry name" value="ATP-synt_VA_C"/>
</dbReference>
<keyword evidence="11 14" id="KW-0066">ATP synthesis</keyword>
<keyword evidence="5" id="KW-0375">Hydrogen ion transport</keyword>
<keyword evidence="4 14" id="KW-0547">Nucleotide-binding</keyword>
<comment type="similarity">
    <text evidence="2">Belongs to the ATPase alpha/beta chains family.</text>
</comment>
<dbReference type="InterPro" id="IPR000194">
    <property type="entry name" value="ATPase_F1/V1/A1_a/bsu_nucl-bd"/>
</dbReference>
<evidence type="ECO:0000256" key="15">
    <source>
        <dbReference type="SAM" id="MobiDB-lite"/>
    </source>
</evidence>
<dbReference type="SMART" id="SM00382">
    <property type="entry name" value="AAA"/>
    <property type="match status" value="1"/>
</dbReference>
<dbReference type="GO" id="GO:0005739">
    <property type="term" value="C:mitochondrion"/>
    <property type="evidence" value="ECO:0007669"/>
    <property type="project" value="GOC"/>
</dbReference>
<dbReference type="Pfam" id="PF00006">
    <property type="entry name" value="ATP-synt_ab"/>
    <property type="match status" value="1"/>
</dbReference>
<comment type="subcellular location">
    <subcellularLocation>
        <location evidence="1">Membrane</location>
    </subcellularLocation>
</comment>
<organism evidence="17 18">
    <name type="scientific">Chelonoidis abingdonii</name>
    <name type="common">Abingdon island giant tortoise</name>
    <name type="synonym">Testudo abingdonii</name>
    <dbReference type="NCBI Taxonomy" id="106734"/>
    <lineage>
        <taxon>Eukaryota</taxon>
        <taxon>Metazoa</taxon>
        <taxon>Chordata</taxon>
        <taxon>Craniata</taxon>
        <taxon>Vertebrata</taxon>
        <taxon>Euteleostomi</taxon>
        <taxon>Archelosauria</taxon>
        <taxon>Testudinata</taxon>
        <taxon>Testudines</taxon>
        <taxon>Cryptodira</taxon>
        <taxon>Durocryptodira</taxon>
        <taxon>Testudinoidea</taxon>
        <taxon>Testudinidae</taxon>
        <taxon>Chelonoidis</taxon>
    </lineage>
</organism>
<keyword evidence="7" id="KW-1278">Translocase</keyword>
<feature type="region of interest" description="Disordered" evidence="15">
    <location>
        <begin position="1"/>
        <end position="55"/>
    </location>
</feature>
<keyword evidence="3" id="KW-0813">Transport</keyword>
<dbReference type="Gene3D" id="2.40.10.170">
    <property type="match status" value="1"/>
</dbReference>
<dbReference type="InterPro" id="IPR003593">
    <property type="entry name" value="AAA+_ATPase"/>
</dbReference>
<dbReference type="GO" id="GO:0046933">
    <property type="term" value="F:proton-transporting ATP synthase activity, rotational mechanism"/>
    <property type="evidence" value="ECO:0007669"/>
    <property type="project" value="InterPro"/>
</dbReference>
<comment type="function">
    <text evidence="13">Catalytic subunit beta, of the mitochondrial membrane ATP synthase complex (F(1)F(0) ATP synthase or Complex V) that produces ATP from ADP in the presence of a proton gradient across the membrane which is generated by electron transport complexes of the respiratory chain. ATP synthase complex consist of a soluble F(1) head domain - the catalytic core - and a membrane F(1) domain - the membrane proton channel. These two domains are linked by a central stalk rotating inside the F(1) region and a stationary peripheral stalk. During catalysis, ATP synthesis in the catalytic domain of F(1) is coupled via a rotary mechanism of the central stalk subunits to proton translocation. In vivo, can only synthesize ATP although its ATP hydrolase activity can be activated artificially in vitro. With the subunit alpha (ATP5F1A), forms the catalytic core in the F(1) domain.</text>
</comment>
<evidence type="ECO:0000256" key="7">
    <source>
        <dbReference type="ARBA" id="ARBA00022967"/>
    </source>
</evidence>
<evidence type="ECO:0000256" key="5">
    <source>
        <dbReference type="ARBA" id="ARBA00022781"/>
    </source>
</evidence>
<dbReference type="InterPro" id="IPR036121">
    <property type="entry name" value="ATPase_F1/V1/A1_a/bsu_N_sf"/>
</dbReference>
<accession>A0A8C0IPA3</accession>
<name>A0A8C0IPA3_CHEAB</name>
<evidence type="ECO:0000256" key="14">
    <source>
        <dbReference type="RuleBase" id="RU003553"/>
    </source>
</evidence>
<dbReference type="Gene3D" id="3.40.50.300">
    <property type="entry name" value="P-loop containing nucleotide triphosphate hydrolases"/>
    <property type="match status" value="1"/>
</dbReference>
<dbReference type="Pfam" id="PF02874">
    <property type="entry name" value="ATP-synt_ab_N"/>
    <property type="match status" value="1"/>
</dbReference>
<dbReference type="SUPFAM" id="SSF52540">
    <property type="entry name" value="P-loop containing nucleoside triphosphate hydrolases"/>
    <property type="match status" value="1"/>
</dbReference>
<dbReference type="AlphaFoldDB" id="A0A8C0IPA3"/>
<comment type="catalytic activity">
    <reaction evidence="12">
        <text>ATP + H2O + 4 H(+)(in) = ADP + phosphate + 5 H(+)(out)</text>
        <dbReference type="Rhea" id="RHEA:57720"/>
        <dbReference type="ChEBI" id="CHEBI:15377"/>
        <dbReference type="ChEBI" id="CHEBI:15378"/>
        <dbReference type="ChEBI" id="CHEBI:30616"/>
        <dbReference type="ChEBI" id="CHEBI:43474"/>
        <dbReference type="ChEBI" id="CHEBI:456216"/>
        <dbReference type="EC" id="7.1.2.2"/>
    </reaction>
    <physiologicalReaction direction="right-to-left" evidence="12">
        <dbReference type="Rhea" id="RHEA:57722"/>
    </physiologicalReaction>
</comment>
<dbReference type="InterPro" id="IPR024034">
    <property type="entry name" value="ATPase_F1/V1_b/a_C"/>
</dbReference>
<dbReference type="CDD" id="cd01133">
    <property type="entry name" value="F1-ATPase_beta_CD"/>
    <property type="match status" value="1"/>
</dbReference>
<dbReference type="Gene3D" id="1.10.1140.10">
    <property type="entry name" value="Bovine Mitochondrial F1-atpase, Atp Synthase Beta Chain, Chain D, domain 3"/>
    <property type="match status" value="1"/>
</dbReference>
<dbReference type="EC" id="7.1.2.2" evidence="14"/>
<evidence type="ECO:0000256" key="12">
    <source>
        <dbReference type="ARBA" id="ARBA00048368"/>
    </source>
</evidence>
<dbReference type="SUPFAM" id="SSF50615">
    <property type="entry name" value="N-terminal domain of alpha and beta subunits of F1 ATP synthase"/>
    <property type="match status" value="1"/>
</dbReference>
<dbReference type="InterPro" id="IPR004100">
    <property type="entry name" value="ATPase_F1/V1/A1_a/bsu_N"/>
</dbReference>
<comment type="function">
    <text evidence="14">Produces ATP from ADP in the presence of a proton gradient across the membrane.</text>
</comment>
<evidence type="ECO:0000256" key="13">
    <source>
        <dbReference type="ARBA" id="ARBA00058650"/>
    </source>
</evidence>
<dbReference type="InterPro" id="IPR020003">
    <property type="entry name" value="ATPase_a/bsu_AS"/>
</dbReference>
<evidence type="ECO:0000256" key="4">
    <source>
        <dbReference type="ARBA" id="ARBA00022741"/>
    </source>
</evidence>
<keyword evidence="10 14" id="KW-0139">CF(1)</keyword>
<keyword evidence="6 14" id="KW-0067">ATP-binding</keyword>
<dbReference type="PIRSF" id="PIRSF039072">
    <property type="entry name" value="ATPase_subunit_beta"/>
    <property type="match status" value="1"/>
</dbReference>
<evidence type="ECO:0000313" key="17">
    <source>
        <dbReference type="Ensembl" id="ENSCABP00000009390.1"/>
    </source>
</evidence>
<protein>
    <recommendedName>
        <fullName evidence="14">ATP synthase subunit beta</fullName>
        <ecNumber evidence="14">7.1.2.2</ecNumber>
    </recommendedName>
</protein>
<dbReference type="PANTHER" id="PTHR15184:SF71">
    <property type="entry name" value="ATP SYNTHASE SUBUNIT BETA, MITOCHONDRIAL"/>
    <property type="match status" value="1"/>
</dbReference>
<evidence type="ECO:0000256" key="1">
    <source>
        <dbReference type="ARBA" id="ARBA00004370"/>
    </source>
</evidence>
<dbReference type="InterPro" id="IPR027417">
    <property type="entry name" value="P-loop_NTPase"/>
</dbReference>
<dbReference type="Ensembl" id="ENSCABT00000010300.1">
    <property type="protein sequence ID" value="ENSCABP00000009390.1"/>
    <property type="gene ID" value="ENSCABG00000007059.1"/>
</dbReference>
<evidence type="ECO:0000256" key="10">
    <source>
        <dbReference type="ARBA" id="ARBA00023196"/>
    </source>
</evidence>
<evidence type="ECO:0000256" key="6">
    <source>
        <dbReference type="ARBA" id="ARBA00022840"/>
    </source>
</evidence>
<dbReference type="InterPro" id="IPR005722">
    <property type="entry name" value="ATP_synth_F1_bsu"/>
</dbReference>
<dbReference type="GO" id="GO:0005524">
    <property type="term" value="F:ATP binding"/>
    <property type="evidence" value="ECO:0007669"/>
    <property type="project" value="UniProtKB-KW"/>
</dbReference>
<evidence type="ECO:0000256" key="3">
    <source>
        <dbReference type="ARBA" id="ARBA00022448"/>
    </source>
</evidence>
<dbReference type="FunFam" id="2.40.10.170:FF:000004">
    <property type="entry name" value="ATP synthase subunit beta"/>
    <property type="match status" value="1"/>
</dbReference>
<dbReference type="SUPFAM" id="SSF47917">
    <property type="entry name" value="C-terminal domain of alpha and beta subunits of F1 ATP synthase"/>
    <property type="match status" value="1"/>
</dbReference>
<evidence type="ECO:0000256" key="2">
    <source>
        <dbReference type="ARBA" id="ARBA00008936"/>
    </source>
</evidence>
<reference evidence="17" key="2">
    <citation type="submission" date="2025-09" db="UniProtKB">
        <authorList>
            <consortium name="Ensembl"/>
        </authorList>
    </citation>
    <scope>IDENTIFICATION</scope>
</reference>
<dbReference type="Proteomes" id="UP000694404">
    <property type="component" value="Unplaced"/>
</dbReference>
<proteinExistence type="inferred from homology"/>
<sequence>MRSLSVSARGRARARSLPVERREAGGGEGCWSSHVGTGEARRRGRRNYMAETSESTKAGTATGRIVAIIGAVVDVQFDEGLPPILNALEVSDRETRLVLEVAQHLGNTVRTIAMDGTEGLTRGQSVLDTGASIKIPVGPETLGRIMNVIGEAIDERGPIATKQFSSIHAEAPEFQDMSVEQEILVTGIKVVDLLAPYAKGGKIGLFGGAGVGKTVLIMELINNVAKAHGGYSVFAGVGERTREGNDLYNEMIESGVINLKDATSKVSLVYGQMNEPPGARARVALTGLTVAEYFRDQEGQDVLLFIDNIFRFTQAGSEVSALLGRIPSAVGYQPTLATDMGTMQERITTTKKGSITSVQAIYVPADDLTDPAPATTFAHLDATTVLSRAIAELGIYPAVDPLDSTSRIMDPNVVGREHYDVARGVQKILQDYKSLQDIIAILGMDELSEEDKLIVARARKIQRFLSQPFQVAEVFTGHAGKLVPLKETIKGFKSILSGEYDHLPEQAFYMVGPIEEVIAKAQKLAEEHA</sequence>
<dbReference type="CDD" id="cd18115">
    <property type="entry name" value="ATP-synt_F1_beta_N"/>
    <property type="match status" value="1"/>
</dbReference>
<dbReference type="CDD" id="cd18110">
    <property type="entry name" value="ATP-synt_F1_beta_C"/>
    <property type="match status" value="1"/>
</dbReference>
<dbReference type="InterPro" id="IPR050053">
    <property type="entry name" value="ATPase_alpha/beta_chains"/>
</dbReference>
<dbReference type="HAMAP" id="MF_01347">
    <property type="entry name" value="ATP_synth_beta_bact"/>
    <property type="match status" value="1"/>
</dbReference>
<dbReference type="FunFam" id="3.40.50.300:FF:000026">
    <property type="entry name" value="ATP synthase subunit beta"/>
    <property type="match status" value="1"/>
</dbReference>
<dbReference type="GO" id="GO:0045259">
    <property type="term" value="C:proton-transporting ATP synthase complex"/>
    <property type="evidence" value="ECO:0007669"/>
    <property type="project" value="UniProtKB-KW"/>
</dbReference>
<dbReference type="FunFam" id="1.10.1140.10:FF:000001">
    <property type="entry name" value="ATP synthase subunit beta"/>
    <property type="match status" value="1"/>
</dbReference>
<dbReference type="NCBIfam" id="TIGR01039">
    <property type="entry name" value="atpD"/>
    <property type="match status" value="1"/>
</dbReference>